<feature type="compositionally biased region" description="Basic and acidic residues" evidence="6">
    <location>
        <begin position="8"/>
        <end position="18"/>
    </location>
</feature>
<evidence type="ECO:0000259" key="8">
    <source>
        <dbReference type="PROSITE" id="PS50850"/>
    </source>
</evidence>
<keyword evidence="3 7" id="KW-0812">Transmembrane</keyword>
<evidence type="ECO:0000256" key="1">
    <source>
        <dbReference type="ARBA" id="ARBA00004651"/>
    </source>
</evidence>
<feature type="transmembrane region" description="Helical" evidence="7">
    <location>
        <begin position="101"/>
        <end position="119"/>
    </location>
</feature>
<reference evidence="9 10" key="1">
    <citation type="submission" date="2020-04" db="EMBL/GenBank/DDBJ databases">
        <title>Phylogenetic Diversity and Antibacterial Activity against Ralstonia solanacearum of Endophytic Actinomycete Isolated from Moss.</title>
        <authorList>
            <person name="Zhuang X."/>
        </authorList>
    </citation>
    <scope>NUCLEOTIDE SEQUENCE [LARGE SCALE GENOMIC DNA]</scope>
    <source>
        <strain evidence="9 10">LD120</strain>
    </source>
</reference>
<comment type="similarity">
    <text evidence="2">Belongs to the major facilitator superfamily. Sugar transporter (TC 2.A.1.1) family.</text>
</comment>
<evidence type="ECO:0000256" key="3">
    <source>
        <dbReference type="ARBA" id="ARBA00022692"/>
    </source>
</evidence>
<comment type="subcellular location">
    <subcellularLocation>
        <location evidence="1">Cell membrane</location>
        <topology evidence="1">Multi-pass membrane protein</topology>
    </subcellularLocation>
</comment>
<feature type="transmembrane region" description="Helical" evidence="7">
    <location>
        <begin position="341"/>
        <end position="359"/>
    </location>
</feature>
<dbReference type="RefSeq" id="WP_168542611.1">
    <property type="nucleotide sequence ID" value="NZ_JAAWWP010000018.1"/>
</dbReference>
<feature type="transmembrane region" description="Helical" evidence="7">
    <location>
        <begin position="279"/>
        <end position="298"/>
    </location>
</feature>
<organism evidence="9 10">
    <name type="scientific">Streptomyces physcomitrii</name>
    <dbReference type="NCBI Taxonomy" id="2724184"/>
    <lineage>
        <taxon>Bacteria</taxon>
        <taxon>Bacillati</taxon>
        <taxon>Actinomycetota</taxon>
        <taxon>Actinomycetes</taxon>
        <taxon>Kitasatosporales</taxon>
        <taxon>Streptomycetaceae</taxon>
        <taxon>Streptomyces</taxon>
    </lineage>
</organism>
<evidence type="ECO:0000256" key="5">
    <source>
        <dbReference type="ARBA" id="ARBA00023136"/>
    </source>
</evidence>
<dbReference type="PANTHER" id="PTHR48022">
    <property type="entry name" value="PLASTIDIC GLUCOSE TRANSPORTER 4"/>
    <property type="match status" value="1"/>
</dbReference>
<keyword evidence="10" id="KW-1185">Reference proteome</keyword>
<dbReference type="Proteomes" id="UP000772196">
    <property type="component" value="Unassembled WGS sequence"/>
</dbReference>
<dbReference type="InterPro" id="IPR036259">
    <property type="entry name" value="MFS_trans_sf"/>
</dbReference>
<feature type="transmembrane region" description="Helical" evidence="7">
    <location>
        <begin position="73"/>
        <end position="92"/>
    </location>
</feature>
<evidence type="ECO:0000256" key="6">
    <source>
        <dbReference type="SAM" id="MobiDB-lite"/>
    </source>
</evidence>
<accession>A0ABX1HBN9</accession>
<evidence type="ECO:0000313" key="9">
    <source>
        <dbReference type="EMBL" id="NKI44416.1"/>
    </source>
</evidence>
<evidence type="ECO:0000256" key="2">
    <source>
        <dbReference type="ARBA" id="ARBA00010992"/>
    </source>
</evidence>
<name>A0ABX1HBN9_9ACTN</name>
<sequence length="482" mass="51436">MTAAADISPKDEEPRGEPGADQAAHQRAFLRRLTLATGGGMFIDGFVFASFAAALAGGAMSRDIGVTSTWTELISASTLIGTFFGGLLLGYVTDRLGRKPMFTLDLSVFLVTALLMFTVTEVWQLFVLGLVMGLAVGADYSIGSPLLAEFSPSARRGHYLGILEILWNVGYVVAYLLGYLINTHWPDAWHWTLAASAVPAVLCLLARHGLPESPRWLLSKGRKDEAKAVIEAHLRHVGAGGSAAQRAQAAADAEDLRAEQAEETRYRDLFSPAYRQRSLFVCTFWICIVLPYFALTFFQPTVLRAIGLGGSALAGALIGTFIALLGAVTGWYLVDRVGRRQILVGPMFGCALALFLVSLGDLLPIWLATGCFFGYLYSYGIMSILPGIYPEEVFPTSIRTSGVGMASGASRIGAAIGTFLLPLSLDHLGLSWSMIFMATVSLIGGITSYRWAPETNGLRLTHAARGEGQPVPAGAGAGTEGG</sequence>
<gene>
    <name evidence="9" type="ORF">HFV08_24840</name>
</gene>
<dbReference type="SUPFAM" id="SSF103473">
    <property type="entry name" value="MFS general substrate transporter"/>
    <property type="match status" value="1"/>
</dbReference>
<dbReference type="Pfam" id="PF00083">
    <property type="entry name" value="Sugar_tr"/>
    <property type="match status" value="1"/>
</dbReference>
<comment type="caution">
    <text evidence="9">The sequence shown here is derived from an EMBL/GenBank/DDBJ whole genome shotgun (WGS) entry which is preliminary data.</text>
</comment>
<dbReference type="InterPro" id="IPR020846">
    <property type="entry name" value="MFS_dom"/>
</dbReference>
<proteinExistence type="inferred from homology"/>
<dbReference type="PROSITE" id="PS50850">
    <property type="entry name" value="MFS"/>
    <property type="match status" value="1"/>
</dbReference>
<dbReference type="InterPro" id="IPR050360">
    <property type="entry name" value="MFS_Sugar_Transporters"/>
</dbReference>
<feature type="transmembrane region" description="Helical" evidence="7">
    <location>
        <begin position="365"/>
        <end position="389"/>
    </location>
</feature>
<dbReference type="PANTHER" id="PTHR48022:SF2">
    <property type="entry name" value="PLASTIDIC GLUCOSE TRANSPORTER 4"/>
    <property type="match status" value="1"/>
</dbReference>
<evidence type="ECO:0000256" key="7">
    <source>
        <dbReference type="SAM" id="Phobius"/>
    </source>
</evidence>
<feature type="transmembrane region" description="Helical" evidence="7">
    <location>
        <begin position="188"/>
        <end position="206"/>
    </location>
</feature>
<feature type="transmembrane region" description="Helical" evidence="7">
    <location>
        <begin position="159"/>
        <end position="182"/>
    </location>
</feature>
<protein>
    <submittedName>
        <fullName evidence="9">Sugar porter family MFS transporter</fullName>
    </submittedName>
</protein>
<feature type="region of interest" description="Disordered" evidence="6">
    <location>
        <begin position="1"/>
        <end position="22"/>
    </location>
</feature>
<dbReference type="Gene3D" id="1.20.1250.20">
    <property type="entry name" value="MFS general substrate transporter like domains"/>
    <property type="match status" value="1"/>
</dbReference>
<dbReference type="CDD" id="cd17316">
    <property type="entry name" value="MFS_SV2_like"/>
    <property type="match status" value="1"/>
</dbReference>
<feature type="transmembrane region" description="Helical" evidence="7">
    <location>
        <begin position="125"/>
        <end position="147"/>
    </location>
</feature>
<keyword evidence="5 7" id="KW-0472">Membrane</keyword>
<feature type="transmembrane region" description="Helical" evidence="7">
    <location>
        <begin position="41"/>
        <end position="61"/>
    </location>
</feature>
<evidence type="ECO:0000313" key="10">
    <source>
        <dbReference type="Proteomes" id="UP000772196"/>
    </source>
</evidence>
<feature type="domain" description="Major facilitator superfamily (MFS) profile" evidence="8">
    <location>
        <begin position="33"/>
        <end position="456"/>
    </location>
</feature>
<dbReference type="InterPro" id="IPR005828">
    <property type="entry name" value="MFS_sugar_transport-like"/>
</dbReference>
<dbReference type="EMBL" id="JAAWWP010000018">
    <property type="protein sequence ID" value="NKI44416.1"/>
    <property type="molecule type" value="Genomic_DNA"/>
</dbReference>
<dbReference type="InterPro" id="IPR005829">
    <property type="entry name" value="Sugar_transporter_CS"/>
</dbReference>
<feature type="transmembrane region" description="Helical" evidence="7">
    <location>
        <begin position="310"/>
        <end position="334"/>
    </location>
</feature>
<dbReference type="PROSITE" id="PS00217">
    <property type="entry name" value="SUGAR_TRANSPORT_2"/>
    <property type="match status" value="1"/>
</dbReference>
<keyword evidence="4 7" id="KW-1133">Transmembrane helix</keyword>
<feature type="transmembrane region" description="Helical" evidence="7">
    <location>
        <begin position="401"/>
        <end position="423"/>
    </location>
</feature>
<feature type="transmembrane region" description="Helical" evidence="7">
    <location>
        <begin position="429"/>
        <end position="449"/>
    </location>
</feature>
<evidence type="ECO:0000256" key="4">
    <source>
        <dbReference type="ARBA" id="ARBA00022989"/>
    </source>
</evidence>